<sequence>MFQPRSIFASTLAITTAMGGMAFSEEQATKILEEYFDIFKSTPLVASIGNKDDARGHTQWDDIILKTEDGDAEISIPWVRVDKKLLGGHVLTIAPETTMAFEVPDADDAPKVEMTMTHTGMETNVSGEEGARSFETTFDNVAIKSTSESMFTIDATMTDGKTNTTIMGGDDPRSKGDFSFADLTLNYGFTIEDQKTEAFSSTKDLSGDFNMPIFGDFAGDNPFAGFDASKEVLINYRTGEIVSKSSATSPMGPINFEVNANSSDMKLSLLDNIANMTSNGSDIDYKFESVGLGMPPMDLSIAGMVSEIQIPIENMDDAKPAKIKMVLSEMALSDTIWGMFDPTAKLPRDNIDLNIDAQGDMRWTKTIADVSADPANPEPPVQMDNLQVNALNLNAAGAKLVTTGALLFHNMQFPPQVEGSMNVDLQGAQALLKKLTEIGLVPAQNAMMIQGMSAMFFRPGGGDDHLISEIKLSKDGGITANGMPIK</sequence>
<organism evidence="1 2">
    <name type="scientific">Paramylibacter ulvae</name>
    <dbReference type="NCBI Taxonomy" id="1651968"/>
    <lineage>
        <taxon>Bacteria</taxon>
        <taxon>Pseudomonadati</taxon>
        <taxon>Pseudomonadota</taxon>
        <taxon>Alphaproteobacteria</taxon>
        <taxon>Rhodobacterales</taxon>
        <taxon>Paracoccaceae</taxon>
        <taxon>Paramylibacter</taxon>
    </lineage>
</organism>
<accession>A0ABQ3CWB9</accession>
<dbReference type="Proteomes" id="UP000634455">
    <property type="component" value="Unassembled WGS sequence"/>
</dbReference>
<reference evidence="2" key="1">
    <citation type="journal article" date="2019" name="Int. J. Syst. Evol. Microbiol.">
        <title>The Global Catalogue of Microorganisms (GCM) 10K type strain sequencing project: providing services to taxonomists for standard genome sequencing and annotation.</title>
        <authorList>
            <consortium name="The Broad Institute Genomics Platform"/>
            <consortium name="The Broad Institute Genome Sequencing Center for Infectious Disease"/>
            <person name="Wu L."/>
            <person name="Ma J."/>
        </authorList>
    </citation>
    <scope>NUCLEOTIDE SEQUENCE [LARGE SCALE GENOMIC DNA]</scope>
    <source>
        <strain evidence="2">KCTC 32465</strain>
    </source>
</reference>
<name>A0ABQ3CWB9_9RHOB</name>
<comment type="caution">
    <text evidence="1">The sequence shown here is derived from an EMBL/GenBank/DDBJ whole genome shotgun (WGS) entry which is preliminary data.</text>
</comment>
<proteinExistence type="predicted"/>
<protein>
    <recommendedName>
        <fullName evidence="3">DUF2125 domain-containing protein</fullName>
    </recommendedName>
</protein>
<dbReference type="EMBL" id="BMZF01000002">
    <property type="protein sequence ID" value="GHA47121.1"/>
    <property type="molecule type" value="Genomic_DNA"/>
</dbReference>
<evidence type="ECO:0008006" key="3">
    <source>
        <dbReference type="Google" id="ProtNLM"/>
    </source>
</evidence>
<keyword evidence="2" id="KW-1185">Reference proteome</keyword>
<evidence type="ECO:0000313" key="1">
    <source>
        <dbReference type="EMBL" id="GHA47121.1"/>
    </source>
</evidence>
<gene>
    <name evidence="1" type="ORF">GCM10008927_09870</name>
</gene>
<dbReference type="RefSeq" id="WP_189639489.1">
    <property type="nucleotide sequence ID" value="NZ_BMZF01000002.1"/>
</dbReference>
<evidence type="ECO:0000313" key="2">
    <source>
        <dbReference type="Proteomes" id="UP000634455"/>
    </source>
</evidence>